<comment type="caution">
    <text evidence="6">The sequence shown here is derived from an EMBL/GenBank/DDBJ whole genome shotgun (WGS) entry which is preliminary data.</text>
</comment>
<keyword evidence="3" id="KW-0812">Transmembrane</keyword>
<keyword evidence="3" id="KW-1133">Transmembrane helix</keyword>
<dbReference type="Gene3D" id="2.130.10.10">
    <property type="entry name" value="YVTN repeat-like/Quinoprotein amine dehydrogenase"/>
    <property type="match status" value="2"/>
</dbReference>
<dbReference type="InterPro" id="IPR015943">
    <property type="entry name" value="WD40/YVTN_repeat-like_dom_sf"/>
</dbReference>
<feature type="domain" description="NWD1/2-like winged helix-turn-helix" evidence="5">
    <location>
        <begin position="532"/>
        <end position="646"/>
    </location>
</feature>
<keyword evidence="2" id="KW-0677">Repeat</keyword>
<dbReference type="PANTHER" id="PTHR19871:SF14">
    <property type="entry name" value="DUF4062 DOMAIN-CONTAINING PROTEIN"/>
    <property type="match status" value="1"/>
</dbReference>
<evidence type="ECO:0000256" key="1">
    <source>
        <dbReference type="ARBA" id="ARBA00022574"/>
    </source>
</evidence>
<evidence type="ECO:0000313" key="6">
    <source>
        <dbReference type="EMBL" id="KAJ8320337.1"/>
    </source>
</evidence>
<proteinExistence type="predicted"/>
<dbReference type="Pfam" id="PF05729">
    <property type="entry name" value="NACHT"/>
    <property type="match status" value="1"/>
</dbReference>
<organism evidence="6 7">
    <name type="scientific">Tegillarca granosa</name>
    <name type="common">Malaysian cockle</name>
    <name type="synonym">Anadara granosa</name>
    <dbReference type="NCBI Taxonomy" id="220873"/>
    <lineage>
        <taxon>Eukaryota</taxon>
        <taxon>Metazoa</taxon>
        <taxon>Spiralia</taxon>
        <taxon>Lophotrochozoa</taxon>
        <taxon>Mollusca</taxon>
        <taxon>Bivalvia</taxon>
        <taxon>Autobranchia</taxon>
        <taxon>Pteriomorphia</taxon>
        <taxon>Arcoida</taxon>
        <taxon>Arcoidea</taxon>
        <taxon>Arcidae</taxon>
        <taxon>Tegillarca</taxon>
    </lineage>
</organism>
<reference evidence="6 7" key="1">
    <citation type="submission" date="2022-12" db="EMBL/GenBank/DDBJ databases">
        <title>Chromosome-level genome of Tegillarca granosa.</title>
        <authorList>
            <person name="Kim J."/>
        </authorList>
    </citation>
    <scope>NUCLEOTIDE SEQUENCE [LARGE SCALE GENOMIC DNA]</scope>
    <source>
        <strain evidence="6">Teg-2019</strain>
        <tissue evidence="6">Adductor muscle</tissue>
    </source>
</reference>
<evidence type="ECO:0000256" key="2">
    <source>
        <dbReference type="ARBA" id="ARBA00022737"/>
    </source>
</evidence>
<dbReference type="SUPFAM" id="SSF50998">
    <property type="entry name" value="Quinoprotein alcohol dehydrogenase-like"/>
    <property type="match status" value="1"/>
</dbReference>
<protein>
    <recommendedName>
        <fullName evidence="8">NACHT and WD repeat domain-containing protein 2</fullName>
    </recommendedName>
</protein>
<dbReference type="Proteomes" id="UP001217089">
    <property type="component" value="Unassembled WGS sequence"/>
</dbReference>
<dbReference type="Pfam" id="PF25469">
    <property type="entry name" value="WHD_NWD1"/>
    <property type="match status" value="1"/>
</dbReference>
<accession>A0ABQ9FWI3</accession>
<dbReference type="InterPro" id="IPR027417">
    <property type="entry name" value="P-loop_NTPase"/>
</dbReference>
<dbReference type="PANTHER" id="PTHR19871">
    <property type="entry name" value="BETA TRANSDUCIN-RELATED PROTEIN"/>
    <property type="match status" value="1"/>
</dbReference>
<dbReference type="SUPFAM" id="SSF69322">
    <property type="entry name" value="Tricorn protease domain 2"/>
    <property type="match status" value="1"/>
</dbReference>
<keyword evidence="7" id="KW-1185">Reference proteome</keyword>
<name>A0ABQ9FWI3_TEGGR</name>
<dbReference type="SUPFAM" id="SSF52540">
    <property type="entry name" value="P-loop containing nucleoside triphosphate hydrolases"/>
    <property type="match status" value="1"/>
</dbReference>
<feature type="domain" description="NACHT" evidence="4">
    <location>
        <begin position="345"/>
        <end position="483"/>
    </location>
</feature>
<dbReference type="EMBL" id="JARBDR010000141">
    <property type="protein sequence ID" value="KAJ8320337.1"/>
    <property type="molecule type" value="Genomic_DNA"/>
</dbReference>
<dbReference type="InterPro" id="IPR011047">
    <property type="entry name" value="Quinoprotein_ADH-like_sf"/>
</dbReference>
<dbReference type="InterPro" id="IPR052752">
    <property type="entry name" value="NACHT-WD_repeat"/>
</dbReference>
<keyword evidence="3" id="KW-0472">Membrane</keyword>
<evidence type="ECO:0000259" key="4">
    <source>
        <dbReference type="Pfam" id="PF05729"/>
    </source>
</evidence>
<gene>
    <name evidence="6" type="ORF">KUTeg_001924</name>
</gene>
<dbReference type="InterPro" id="IPR057588">
    <property type="entry name" value="NWD1/2-like_WH"/>
</dbReference>
<feature type="transmembrane region" description="Helical" evidence="3">
    <location>
        <begin position="1507"/>
        <end position="1531"/>
    </location>
</feature>
<evidence type="ECO:0000256" key="3">
    <source>
        <dbReference type="SAM" id="Phobius"/>
    </source>
</evidence>
<keyword evidence="1" id="KW-0853">WD repeat</keyword>
<evidence type="ECO:0000259" key="5">
    <source>
        <dbReference type="Pfam" id="PF25469"/>
    </source>
</evidence>
<sequence>MAQQTVKSVLRGSLDDLPTLNSRLVRIFISSTFTDTKEERNLLLEKEYPRLKSYCKEKYGLEFQVVDMRWGVPEEASDDHLGHFTMSTGDIQLSETAFLNQKHGHKPIPSSIIDTEFELFLDTLRELGEDTGILLTWFRKDTNSDPAVYVLQTISSIIPEYKNRTEESIKQWNKIQSELQYKLQLVSKKCFEDGKIGEAEKHKYFMSVTEEEIVNGILRAPGQVSDTCVCIVRIIEDIENNLDHQKVARFIDLVNGKVDSEAQKILSDLRDEKIKKRLPSVPRISIKWSEKDGINRDEHSDYLTQFGNLFYTSIKQRIDKAVKDESNMSNLDLYIEIHVKIDKNAIVILRFLGTSPDSSNIWRTFRSICSQIMFNIGEQIKEIPEDFNLLVKFFHDLLLNYKSNRPLILLLDSLDQLNPENGAHQLKWLPKTLPKHVKLILSTYTEGNTIIHLLKSMFPSDNFVSVPKLGEALSEVILKSWLKGQNRTLTQEQFGIVLNAFKHCSLPLYVNLVFEHVLSWRSYTPLDQCRLSATIHESINDLFSRVETKHGKILVSRTFAYITASNEGLSETELEDILSLDDTVLTEVFAYHTPPYRRIPSLLLVRIRYDIMSYLSEKEVDETRVFFWYHRQFFEAARNRYLSDKQFCTSIHSMIADYFLGKWYNVPKPFQYSEKQVKKLGLKSANSEADRKVSAQPIAFTYVEAGKTKKRYNKRMLNRLPYHLSLADRRHELRHHCVYSYSWLKAKITATSVQSVLQDLLMSKKETSRLLKIFKSVQSTLGKNPETLGTEITGHLLPVLGEKGNSEEKKLVEDSLKAAADEWRPIPFQVCYKAPSEALIFKFQHKDMPLGPKLLFVSEDSSHALALAQNNIILSIDLQTGEFENEHQLMDPNITRFNIMFPGKHNTAIIGTSYQKQGNPVYLVNVLTGDVICKLNLEKSYPTVGLVDNLQFKLLEEKIICIHIGKSLDVFERSTGKLLHEFNMPISGVCISHDEKQIVIHSKRSTDITIYSLRTFSIVSEVKARQFPKNVLLMNMGKEAIVYYEDLSTADIINMEPNDGTVGNTLGHLDVQKFGYSSIEDIGVSTDGKYLVIKVEDGFILWNYNANKCHMQCIVPDSLKPEFSVRDHVGYITPDNKFFLVGYEGYILLWDFNSAKLLHQMEVGSSRIVSLIVMPNCKSLITTTWRTNIIYLWELASMISDETNYQPLILNSSPRYLKLNVAGNIALCRGISPTELVVIDVVHGIISKQLAPKMEAMEPMITPDGKYAILRKYNGDEVMTIWDIQTGQLKSTLPLSSDQAKDYTCNNSVLAVYLYASTGDNNMISLWSLPDGKPLDQFSAGKVGLLNVFFAVYDDSVVYTTQGETSQAQLIIYDTKLKSDVFTYDNVLRAQFLQFNNHNCPEILLRESSGLTIIDARNRRVVRKGSGKPESMLSVDINCRYGVDKFRNVYDLGQLKFLFQFDEDEEENIKPSRHTAPKIVPEGTHVLWVNLSAGLLNFGSIKSQQKLGVIAIHSIPVFLQISAIGIVMIGCEDGRIMMLQLNSPGNAGDILNQSILRQKTTKDKSVNMKPQHNKKQESKACVLV</sequence>
<evidence type="ECO:0008006" key="8">
    <source>
        <dbReference type="Google" id="ProtNLM"/>
    </source>
</evidence>
<dbReference type="InterPro" id="IPR007111">
    <property type="entry name" value="NACHT_NTPase"/>
</dbReference>
<evidence type="ECO:0000313" key="7">
    <source>
        <dbReference type="Proteomes" id="UP001217089"/>
    </source>
</evidence>
<dbReference type="Gene3D" id="1.25.40.370">
    <property type="match status" value="1"/>
</dbReference>